<feature type="binding site" evidence="1">
    <location>
        <begin position="115"/>
        <end position="117"/>
    </location>
    <ligand>
        <name>NAD(+)</name>
        <dbReference type="ChEBI" id="CHEBI:57540"/>
        <label>1</label>
    </ligand>
</feature>
<organism evidence="4 5">
    <name type="scientific">Leptotrichia buccalis (strain ATCC 14201 / DSM 1135 / JCM 12969 / NCTC 10249 / C-1013-b)</name>
    <dbReference type="NCBI Taxonomy" id="523794"/>
    <lineage>
        <taxon>Bacteria</taxon>
        <taxon>Fusobacteriati</taxon>
        <taxon>Fusobacteriota</taxon>
        <taxon>Fusobacteriia</taxon>
        <taxon>Fusobacteriales</taxon>
        <taxon>Leptotrichiaceae</taxon>
        <taxon>Leptotrichia</taxon>
    </lineage>
</organism>
<dbReference type="GO" id="GO:0050262">
    <property type="term" value="F:ribosylnicotinamide kinase activity"/>
    <property type="evidence" value="ECO:0007669"/>
    <property type="project" value="InterPro"/>
</dbReference>
<protein>
    <submittedName>
        <fullName evidence="4">Cytidyltransferase-related domain protein</fullName>
    </submittedName>
</protein>
<dbReference type="InterPro" id="IPR016429">
    <property type="entry name" value="NAD_NadR"/>
</dbReference>
<dbReference type="eggNOG" id="COG3172">
    <property type="taxonomic scope" value="Bacteria"/>
</dbReference>
<dbReference type="GO" id="GO:0000309">
    <property type="term" value="F:nicotinamide-nucleotide adenylyltransferase activity"/>
    <property type="evidence" value="ECO:0007669"/>
    <property type="project" value="InterPro"/>
</dbReference>
<reference evidence="4 5" key="1">
    <citation type="journal article" date="2009" name="Stand. Genomic Sci.">
        <title>Complete genome sequence of Leptotrichia buccalis type strain (C-1013-b).</title>
        <authorList>
            <person name="Ivanova N."/>
            <person name="Gronow S."/>
            <person name="Lapidus A."/>
            <person name="Copeland A."/>
            <person name="Glavina Del Rio T."/>
            <person name="Nolan M."/>
            <person name="Lucas S."/>
            <person name="Chen F."/>
            <person name="Tice H."/>
            <person name="Cheng J.F."/>
            <person name="Saunders E."/>
            <person name="Bruce D."/>
            <person name="Goodwin L."/>
            <person name="Brettin T."/>
            <person name="Detter J.C."/>
            <person name="Han C."/>
            <person name="Pitluck S."/>
            <person name="Mikhailova N."/>
            <person name="Pati A."/>
            <person name="Mavrommatis K."/>
            <person name="Chen A."/>
            <person name="Palaniappan K."/>
            <person name="Land M."/>
            <person name="Hauser L."/>
            <person name="Chang Y.J."/>
            <person name="Jeffries C.D."/>
            <person name="Chain P."/>
            <person name="Rohde C."/>
            <person name="Goker M."/>
            <person name="Bristow J."/>
            <person name="Eisen J.A."/>
            <person name="Markowitz V."/>
            <person name="Hugenholtz P."/>
            <person name="Kyrpides N.C."/>
            <person name="Klenk H.P."/>
        </authorList>
    </citation>
    <scope>NUCLEOTIDE SEQUENCE [LARGE SCALE GENOMIC DNA]</scope>
    <source>
        <strain evidence="5">ATCC 14201 / DSM 1135 / JCM 12969 / NCTC 10249 / C-1013-b</strain>
    </source>
</reference>
<dbReference type="InterPro" id="IPR014729">
    <property type="entry name" value="Rossmann-like_a/b/a_fold"/>
</dbReference>
<dbReference type="Pfam" id="PF01467">
    <property type="entry name" value="CTP_transf_like"/>
    <property type="match status" value="1"/>
</dbReference>
<dbReference type="Gene3D" id="3.40.50.300">
    <property type="entry name" value="P-loop containing nucleotide triphosphate hydrolases"/>
    <property type="match status" value="1"/>
</dbReference>
<evidence type="ECO:0000259" key="3">
    <source>
        <dbReference type="Pfam" id="PF13521"/>
    </source>
</evidence>
<evidence type="ECO:0000259" key="2">
    <source>
        <dbReference type="Pfam" id="PF01467"/>
    </source>
</evidence>
<evidence type="ECO:0000313" key="4">
    <source>
        <dbReference type="EMBL" id="ACV39723.1"/>
    </source>
</evidence>
<dbReference type="PIRSF" id="PIRSF004776">
    <property type="entry name" value="NadR_NMNAT/RNK"/>
    <property type="match status" value="1"/>
</dbReference>
<dbReference type="InterPro" id="IPR038727">
    <property type="entry name" value="NadR/Ttd14_AAA_dom"/>
</dbReference>
<feature type="domain" description="NadR/Ttd14 AAA" evidence="3">
    <location>
        <begin position="183"/>
        <end position="333"/>
    </location>
</feature>
<dbReference type="SUPFAM" id="SSF52540">
    <property type="entry name" value="P-loop containing nucleoside triphosphate hydrolases"/>
    <property type="match status" value="1"/>
</dbReference>
<dbReference type="HOGENOM" id="CLU_052648_0_1_0"/>
<sequence length="358" mass="42863">MSKNGIIFGKFYPLHIGHVDFIQRASGFVDNLYIFVCSDNERDKKLFEESKMKKMPTIKDRIRFVEKTFKHQKNIKVIHMAEDGIPFYPNGWKLWSERVQEILLTNNIKIDIIFTNETQDIQNYKDNFLTLPNFEKSFNKNLEIKVIDVKRNNFHISATEIRKNPYENWFFIPKYVREFFVLKVAIIGSEHSGKTNLTHKLANYYNTTYVKEYKKEYVKEELQNKIENLQYDDYSNIAYEHNRRILKSIKNADKLTFIDTDFYSLQTFSIIQNEEKHPVIEDFVKHTNFDVLIYIEKESNIQNTTNNYNKMSKFDNILQSLLKKNNQKFMKLSYKNSISLTKNYIKSIDIINNYLKTK</sequence>
<accession>C7NC42</accession>
<dbReference type="RefSeq" id="WP_015770062.1">
    <property type="nucleotide sequence ID" value="NC_013192.1"/>
</dbReference>
<dbReference type="PANTHER" id="PTHR37512">
    <property type="entry name" value="TRIFUNCTIONAL NAD BIOSYNTHESIS/REGULATOR PROTEIN NADR"/>
    <property type="match status" value="1"/>
</dbReference>
<dbReference type="STRING" id="523794.Lebu_1858"/>
<dbReference type="InterPro" id="IPR027417">
    <property type="entry name" value="P-loop_NTPase"/>
</dbReference>
<dbReference type="PANTHER" id="PTHR37512:SF1">
    <property type="entry name" value="NADR_TTD14 AAA DOMAIN-CONTAINING PROTEIN"/>
    <property type="match status" value="1"/>
</dbReference>
<feature type="domain" description="Cytidyltransferase-like" evidence="2">
    <location>
        <begin position="7"/>
        <end position="163"/>
    </location>
</feature>
<dbReference type="eggNOG" id="COG0669">
    <property type="taxonomic scope" value="Bacteria"/>
</dbReference>
<dbReference type="NCBIfam" id="TIGR00125">
    <property type="entry name" value="cyt_tran_rel"/>
    <property type="match status" value="1"/>
</dbReference>
<dbReference type="AlphaFoldDB" id="C7NC42"/>
<feature type="binding site" evidence="1">
    <location>
        <position position="15"/>
    </location>
    <ligand>
        <name>NAD(+)</name>
        <dbReference type="ChEBI" id="CHEBI:57540"/>
        <label>1</label>
    </ligand>
</feature>
<dbReference type="NCBIfam" id="NF005988">
    <property type="entry name" value="PRK08099.1"/>
    <property type="match status" value="1"/>
</dbReference>
<keyword evidence="1" id="KW-0547">Nucleotide-binding</keyword>
<dbReference type="Proteomes" id="UP000001910">
    <property type="component" value="Chromosome"/>
</dbReference>
<name>C7NC42_LEPBD</name>
<feature type="binding site" evidence="1">
    <location>
        <begin position="154"/>
        <end position="156"/>
    </location>
    <ligand>
        <name>NAD(+)</name>
        <dbReference type="ChEBI" id="CHEBI:57540"/>
        <label>1</label>
    </ligand>
</feature>
<dbReference type="OrthoDB" id="9802794at2"/>
<dbReference type="Pfam" id="PF13521">
    <property type="entry name" value="AAA_28"/>
    <property type="match status" value="1"/>
</dbReference>
<dbReference type="SUPFAM" id="SSF52374">
    <property type="entry name" value="Nucleotidylyl transferase"/>
    <property type="match status" value="1"/>
</dbReference>
<dbReference type="GO" id="GO:0009435">
    <property type="term" value="P:NAD+ biosynthetic process"/>
    <property type="evidence" value="ECO:0007669"/>
    <property type="project" value="InterPro"/>
</dbReference>
<evidence type="ECO:0000256" key="1">
    <source>
        <dbReference type="PIRSR" id="PIRSR004776-1"/>
    </source>
</evidence>
<evidence type="ECO:0000313" key="5">
    <source>
        <dbReference type="Proteomes" id="UP000001910"/>
    </source>
</evidence>
<dbReference type="InterPro" id="IPR052735">
    <property type="entry name" value="NAD_biosynth-regulator"/>
</dbReference>
<feature type="binding site" evidence="1">
    <location>
        <begin position="8"/>
        <end position="11"/>
    </location>
    <ligand>
        <name>NAD(+)</name>
        <dbReference type="ChEBI" id="CHEBI:57540"/>
        <label>1</label>
    </ligand>
</feature>
<gene>
    <name evidence="4" type="ordered locus">Lebu_1858</name>
</gene>
<dbReference type="Gene3D" id="3.40.50.620">
    <property type="entry name" value="HUPs"/>
    <property type="match status" value="1"/>
</dbReference>
<dbReference type="GO" id="GO:0000166">
    <property type="term" value="F:nucleotide binding"/>
    <property type="evidence" value="ECO:0007669"/>
    <property type="project" value="UniProtKB-KW"/>
</dbReference>
<keyword evidence="5" id="KW-1185">Reference proteome</keyword>
<dbReference type="InterPro" id="IPR004821">
    <property type="entry name" value="Cyt_trans-like"/>
</dbReference>
<feature type="binding site" evidence="1">
    <location>
        <begin position="82"/>
        <end position="95"/>
    </location>
    <ligand>
        <name>NAD(+)</name>
        <dbReference type="ChEBI" id="CHEBI:57540"/>
        <label>1</label>
    </ligand>
</feature>
<proteinExistence type="predicted"/>
<feature type="binding site" evidence="1">
    <location>
        <position position="42"/>
    </location>
    <ligand>
        <name>NAD(+)</name>
        <dbReference type="ChEBI" id="CHEBI:57540"/>
        <label>1</label>
    </ligand>
</feature>
<dbReference type="KEGG" id="lba:Lebu_1858"/>
<dbReference type="EMBL" id="CP001685">
    <property type="protein sequence ID" value="ACV39723.1"/>
    <property type="molecule type" value="Genomic_DNA"/>
</dbReference>